<accession>A0A315ZTP8</accession>
<proteinExistence type="predicted"/>
<evidence type="ECO:0000313" key="2">
    <source>
        <dbReference type="Proteomes" id="UP000254051"/>
    </source>
</evidence>
<dbReference type="EMBL" id="UHJJ01000009">
    <property type="protein sequence ID" value="SUQ15005.1"/>
    <property type="molecule type" value="Genomic_DNA"/>
</dbReference>
<reference evidence="2" key="1">
    <citation type="submission" date="2017-07" db="EMBL/GenBank/DDBJ databases">
        <authorList>
            <person name="Varghese N."/>
            <person name="Submissions S."/>
        </authorList>
    </citation>
    <scope>NUCLEOTIDE SEQUENCE [LARGE SCALE GENOMIC DNA]</scope>
    <source>
        <strain evidence="2">NLAE-zl-C134</strain>
    </source>
</reference>
<sequence>MKVILDKKLKDYMNEKGEKDIVLYTDMCNT</sequence>
<dbReference type="AlphaFoldDB" id="A0A315ZTP8"/>
<protein>
    <submittedName>
        <fullName evidence="1">Uncharacterized protein</fullName>
    </submittedName>
</protein>
<dbReference type="Proteomes" id="UP000254051">
    <property type="component" value="Unassembled WGS sequence"/>
</dbReference>
<keyword evidence="2" id="KW-1185">Reference proteome</keyword>
<name>A0A315ZTP8_9FIRM</name>
<organism evidence="1 2">
    <name type="scientific">Faecalicatena contorta</name>
    <dbReference type="NCBI Taxonomy" id="39482"/>
    <lineage>
        <taxon>Bacteria</taxon>
        <taxon>Bacillati</taxon>
        <taxon>Bacillota</taxon>
        <taxon>Clostridia</taxon>
        <taxon>Lachnospirales</taxon>
        <taxon>Lachnospiraceae</taxon>
        <taxon>Faecalicatena</taxon>
    </lineage>
</organism>
<gene>
    <name evidence="1" type="ORF">SAMN05216529_10956</name>
</gene>
<evidence type="ECO:0000313" key="1">
    <source>
        <dbReference type="EMBL" id="SUQ15005.1"/>
    </source>
</evidence>